<dbReference type="InterPro" id="IPR054016">
    <property type="entry name" value="FKBP26_IF"/>
</dbReference>
<dbReference type="GO" id="GO:0003755">
    <property type="term" value="F:peptidyl-prolyl cis-trans isomerase activity"/>
    <property type="evidence" value="ECO:0007669"/>
    <property type="project" value="UniProtKB-UniRule"/>
</dbReference>
<dbReference type="HOGENOM" id="CLU_073526_1_0_2"/>
<dbReference type="Pfam" id="PF22199">
    <property type="entry name" value="FKBP26_IF"/>
    <property type="match status" value="1"/>
</dbReference>
<dbReference type="EC" id="5.2.1.8" evidence="9"/>
<feature type="region of interest" description="Disordered" evidence="10">
    <location>
        <begin position="240"/>
        <end position="267"/>
    </location>
</feature>
<dbReference type="GeneID" id="4907414"/>
<accession>A3DN29</accession>
<dbReference type="Gene3D" id="3.30.70.2210">
    <property type="match status" value="1"/>
</dbReference>
<evidence type="ECO:0000256" key="9">
    <source>
        <dbReference type="RuleBase" id="RU003915"/>
    </source>
</evidence>
<proteinExistence type="inferred from homology"/>
<organism evidence="12 13">
    <name type="scientific">Staphylothermus marinus (strain ATCC 43588 / DSM 3639 / JCM 9404 / F1)</name>
    <dbReference type="NCBI Taxonomy" id="399550"/>
    <lineage>
        <taxon>Archaea</taxon>
        <taxon>Thermoproteota</taxon>
        <taxon>Thermoprotei</taxon>
        <taxon>Desulfurococcales</taxon>
        <taxon>Desulfurococcaceae</taxon>
        <taxon>Staphylothermus</taxon>
    </lineage>
</organism>
<dbReference type="STRING" id="399550.Smar_0940"/>
<name>A3DN29_STAMF</name>
<keyword evidence="4" id="KW-0963">Cytoplasm</keyword>
<dbReference type="Pfam" id="PF00254">
    <property type="entry name" value="FKBP_C"/>
    <property type="match status" value="1"/>
</dbReference>
<dbReference type="PANTHER" id="PTHR47861">
    <property type="entry name" value="FKBP-TYPE PEPTIDYL-PROLYL CIS-TRANS ISOMERASE SLYD"/>
    <property type="match status" value="1"/>
</dbReference>
<evidence type="ECO:0000256" key="6">
    <source>
        <dbReference type="ARBA" id="ARBA00023186"/>
    </source>
</evidence>
<keyword evidence="13" id="KW-1185">Reference proteome</keyword>
<evidence type="ECO:0000313" key="12">
    <source>
        <dbReference type="EMBL" id="ABN70039.1"/>
    </source>
</evidence>
<dbReference type="Gene3D" id="2.40.10.330">
    <property type="match status" value="1"/>
</dbReference>
<evidence type="ECO:0000259" key="11">
    <source>
        <dbReference type="PROSITE" id="PS50059"/>
    </source>
</evidence>
<keyword evidence="5 8" id="KW-0697">Rotamase</keyword>
<dbReference type="Gene3D" id="3.10.50.40">
    <property type="match status" value="1"/>
</dbReference>
<sequence length="267" mass="30430">MGFNEGDFILIEYTVRVKETGNVVDTTDEALAKKENIYESGRIYGPALIVLGKGWINKVVEDTIKEMNVGEEKIIEVPPEKAFGQRDPSKVRIFSMREFRRRNLKVRVGDVIDFGGVKGIVKSISGGRVVVDFNHPLAGKTLIYKVKVVGKLEDLVEKIRALAVRYLQIPGDELEINYVSEERKVIISIPTKYITRKDLQYAKVSLATSIYEFFKEDVDEVVFQEVFKFKKAEKKKEVAEEKKEEVAEEKEKVEELSSQETSEQGSQ</sequence>
<dbReference type="OrthoDB" id="8615at2157"/>
<comment type="catalytic activity">
    <reaction evidence="1 8 9">
        <text>[protein]-peptidylproline (omega=180) = [protein]-peptidylproline (omega=0)</text>
        <dbReference type="Rhea" id="RHEA:16237"/>
        <dbReference type="Rhea" id="RHEA-COMP:10747"/>
        <dbReference type="Rhea" id="RHEA-COMP:10748"/>
        <dbReference type="ChEBI" id="CHEBI:83833"/>
        <dbReference type="ChEBI" id="CHEBI:83834"/>
        <dbReference type="EC" id="5.2.1.8"/>
    </reaction>
</comment>
<dbReference type="eggNOG" id="arCOG00980">
    <property type="taxonomic scope" value="Archaea"/>
</dbReference>
<dbReference type="InterPro" id="IPR001179">
    <property type="entry name" value="PPIase_FKBP_dom"/>
</dbReference>
<dbReference type="PANTHER" id="PTHR47861:SF3">
    <property type="entry name" value="FKBP-TYPE PEPTIDYL-PROLYL CIS-TRANS ISOMERASE SLYD"/>
    <property type="match status" value="1"/>
</dbReference>
<protein>
    <recommendedName>
        <fullName evidence="9">Peptidyl-prolyl cis-trans isomerase</fullName>
        <ecNumber evidence="9">5.2.1.8</ecNumber>
    </recommendedName>
</protein>
<dbReference type="Proteomes" id="UP000000254">
    <property type="component" value="Chromosome"/>
</dbReference>
<evidence type="ECO:0000256" key="8">
    <source>
        <dbReference type="PROSITE-ProRule" id="PRU00277"/>
    </source>
</evidence>
<keyword evidence="7 8" id="KW-0413">Isomerase</keyword>
<dbReference type="GO" id="GO:0042026">
    <property type="term" value="P:protein refolding"/>
    <property type="evidence" value="ECO:0007669"/>
    <property type="project" value="UniProtKB-ARBA"/>
</dbReference>
<evidence type="ECO:0000256" key="5">
    <source>
        <dbReference type="ARBA" id="ARBA00023110"/>
    </source>
</evidence>
<gene>
    <name evidence="12" type="ordered locus">Smar_0940</name>
</gene>
<dbReference type="PROSITE" id="PS50059">
    <property type="entry name" value="FKBP_PPIASE"/>
    <property type="match status" value="1"/>
</dbReference>
<dbReference type="RefSeq" id="WP_011839230.1">
    <property type="nucleotide sequence ID" value="NC_009033.1"/>
</dbReference>
<evidence type="ECO:0000313" key="13">
    <source>
        <dbReference type="Proteomes" id="UP000000254"/>
    </source>
</evidence>
<keyword evidence="6" id="KW-0143">Chaperone</keyword>
<evidence type="ECO:0000256" key="1">
    <source>
        <dbReference type="ARBA" id="ARBA00000971"/>
    </source>
</evidence>
<reference evidence="12 13" key="2">
    <citation type="journal article" date="2009" name="Stand. Genomic Sci.">
        <title>Complete genome sequence of Staphylothermus marinus Stetter and Fiala 1986 type strain F1.</title>
        <authorList>
            <person name="Anderson I.J."/>
            <person name="Sun H."/>
            <person name="Lapidus A."/>
            <person name="Copeland A."/>
            <person name="Glavina Del Rio T."/>
            <person name="Tice H."/>
            <person name="Dalin E."/>
            <person name="Lucas S."/>
            <person name="Barry K."/>
            <person name="Land M."/>
            <person name="Richardson P."/>
            <person name="Huber H."/>
            <person name="Kyrpides N.C."/>
        </authorList>
    </citation>
    <scope>NUCLEOTIDE SEQUENCE [LARGE SCALE GENOMIC DNA]</scope>
    <source>
        <strain evidence="13">ATCC 43588 / DSM 3639 / JCM 9404 / F1</strain>
    </source>
</reference>
<evidence type="ECO:0000256" key="2">
    <source>
        <dbReference type="ARBA" id="ARBA00004496"/>
    </source>
</evidence>
<dbReference type="EMBL" id="CP000575">
    <property type="protein sequence ID" value="ABN70039.1"/>
    <property type="molecule type" value="Genomic_DNA"/>
</dbReference>
<dbReference type="InterPro" id="IPR046357">
    <property type="entry name" value="PPIase_dom_sf"/>
</dbReference>
<evidence type="ECO:0000256" key="3">
    <source>
        <dbReference type="ARBA" id="ARBA00006577"/>
    </source>
</evidence>
<dbReference type="AlphaFoldDB" id="A3DN29"/>
<feature type="domain" description="PPIase FKBP-type" evidence="11">
    <location>
        <begin position="6"/>
        <end position="107"/>
    </location>
</feature>
<reference evidence="13" key="1">
    <citation type="journal article" date="2009" name="BMC Genomics">
        <title>The complete genome sequence of Staphylothermus marinus reveals differences in sulfur metabolism among heterotrophic Crenarchaeota.</title>
        <authorList>
            <person name="Anderson I.J."/>
            <person name="Dharmarajan L."/>
            <person name="Rodriguez J."/>
            <person name="Hooper S."/>
            <person name="Porat I."/>
            <person name="Ulrich L.E."/>
            <person name="Elkins J.G."/>
            <person name="Mavromatis K."/>
            <person name="Sun H."/>
            <person name="Land M."/>
            <person name="Lapidus A."/>
            <person name="Lucas S."/>
            <person name="Barry K."/>
            <person name="Huber H."/>
            <person name="Zhulin I.B."/>
            <person name="Whitman W.B."/>
            <person name="Mukhopadhyay B."/>
            <person name="Woese C."/>
            <person name="Bristow J."/>
            <person name="Kyrpides N."/>
        </authorList>
    </citation>
    <scope>NUCLEOTIDE SEQUENCE [LARGE SCALE GENOMIC DNA]</scope>
    <source>
        <strain evidence="13">ATCC 43588 / DSM 3639 / JCM 9404 / F1</strain>
    </source>
</reference>
<evidence type="ECO:0000256" key="4">
    <source>
        <dbReference type="ARBA" id="ARBA00022490"/>
    </source>
</evidence>
<dbReference type="InterPro" id="IPR048261">
    <property type="entry name" value="SlpA/SlyD-like_ins_sf"/>
</dbReference>
<comment type="subcellular location">
    <subcellularLocation>
        <location evidence="2">Cytoplasm</location>
    </subcellularLocation>
</comment>
<feature type="compositionally biased region" description="Polar residues" evidence="10">
    <location>
        <begin position="256"/>
        <end position="267"/>
    </location>
</feature>
<evidence type="ECO:0000256" key="7">
    <source>
        <dbReference type="ARBA" id="ARBA00023235"/>
    </source>
</evidence>
<dbReference type="SUPFAM" id="SSF54534">
    <property type="entry name" value="FKBP-like"/>
    <property type="match status" value="1"/>
</dbReference>
<comment type="similarity">
    <text evidence="3 9">Belongs to the FKBP-type PPIase family.</text>
</comment>
<dbReference type="GO" id="GO:0005737">
    <property type="term" value="C:cytoplasm"/>
    <property type="evidence" value="ECO:0007669"/>
    <property type="project" value="UniProtKB-SubCell"/>
</dbReference>
<dbReference type="KEGG" id="smr:Smar_0940"/>
<feature type="compositionally biased region" description="Basic and acidic residues" evidence="10">
    <location>
        <begin position="240"/>
        <end position="255"/>
    </location>
</feature>
<evidence type="ECO:0000256" key="10">
    <source>
        <dbReference type="SAM" id="MobiDB-lite"/>
    </source>
</evidence>